<keyword evidence="1" id="KW-0812">Transmembrane</keyword>
<accession>A0ABT0BSB5</accession>
<keyword evidence="1" id="KW-1133">Transmembrane helix</keyword>
<evidence type="ECO:0000313" key="3">
    <source>
        <dbReference type="Proteomes" id="UP001202281"/>
    </source>
</evidence>
<dbReference type="Proteomes" id="UP001202281">
    <property type="component" value="Unassembled WGS sequence"/>
</dbReference>
<evidence type="ECO:0000313" key="2">
    <source>
        <dbReference type="EMBL" id="MCJ2187942.1"/>
    </source>
</evidence>
<comment type="caution">
    <text evidence="2">The sequence shown here is derived from an EMBL/GenBank/DDBJ whole genome shotgun (WGS) entry which is preliminary data.</text>
</comment>
<feature type="transmembrane region" description="Helical" evidence="1">
    <location>
        <begin position="21"/>
        <end position="45"/>
    </location>
</feature>
<proteinExistence type="predicted"/>
<keyword evidence="1" id="KW-0472">Membrane</keyword>
<dbReference type="EMBL" id="JALHLG010000021">
    <property type="protein sequence ID" value="MCJ2187942.1"/>
    <property type="molecule type" value="Genomic_DNA"/>
</dbReference>
<organism evidence="2 3">
    <name type="scientific">Novosphingobium beihaiensis</name>
    <dbReference type="NCBI Taxonomy" id="2930389"/>
    <lineage>
        <taxon>Bacteria</taxon>
        <taxon>Pseudomonadati</taxon>
        <taxon>Pseudomonadota</taxon>
        <taxon>Alphaproteobacteria</taxon>
        <taxon>Sphingomonadales</taxon>
        <taxon>Sphingomonadaceae</taxon>
        <taxon>Novosphingobium</taxon>
    </lineage>
</organism>
<evidence type="ECO:0000256" key="1">
    <source>
        <dbReference type="SAM" id="Phobius"/>
    </source>
</evidence>
<reference evidence="2 3" key="1">
    <citation type="submission" date="2022-04" db="EMBL/GenBank/DDBJ databases">
        <title>Identification of a novel bacterium isolated from mangrove sediments.</title>
        <authorList>
            <person name="Pan X."/>
        </authorList>
    </citation>
    <scope>NUCLEOTIDE SEQUENCE [LARGE SCALE GENOMIC DNA]</scope>
    <source>
        <strain evidence="2 3">B2638</strain>
    </source>
</reference>
<name>A0ABT0BSB5_9SPHN</name>
<sequence>MVAAKQDTRTDMSGSGKKSTHCFLIIASLKFSLCVTVVRCSIIVLPQAGPQRGTVRQMQVGRGIEK</sequence>
<gene>
    <name evidence="2" type="ORF">MTR66_14095</name>
</gene>
<protein>
    <submittedName>
        <fullName evidence="2">Uncharacterized protein</fullName>
    </submittedName>
</protein>
<dbReference type="RefSeq" id="WP_243922118.1">
    <property type="nucleotide sequence ID" value="NZ_JALHLG010000021.1"/>
</dbReference>
<keyword evidence="3" id="KW-1185">Reference proteome</keyword>